<keyword evidence="2" id="KW-0342">GTP-binding</keyword>
<proteinExistence type="predicted"/>
<dbReference type="PANTHER" id="PTHR30314">
    <property type="entry name" value="CELL DIVISION PROTEIN FTSZ-RELATED"/>
    <property type="match status" value="1"/>
</dbReference>
<dbReference type="GO" id="GO:0003924">
    <property type="term" value="F:GTPase activity"/>
    <property type="evidence" value="ECO:0007669"/>
    <property type="project" value="InterPro"/>
</dbReference>
<dbReference type="Pfam" id="PF12327">
    <property type="entry name" value="FtsZ_C"/>
    <property type="match status" value="1"/>
</dbReference>
<accession>X1PMV6</accession>
<reference evidence="4" key="1">
    <citation type="journal article" date="2014" name="Front. Microbiol.">
        <title>High frequency of phylogenetically diverse reductive dehalogenase-homologous genes in deep subseafloor sedimentary metagenomes.</title>
        <authorList>
            <person name="Kawai M."/>
            <person name="Futagami T."/>
            <person name="Toyoda A."/>
            <person name="Takaki Y."/>
            <person name="Nishi S."/>
            <person name="Hori S."/>
            <person name="Arai W."/>
            <person name="Tsubouchi T."/>
            <person name="Morono Y."/>
            <person name="Uchiyama I."/>
            <person name="Ito T."/>
            <person name="Fujiyama A."/>
            <person name="Inagaki F."/>
            <person name="Takami H."/>
        </authorList>
    </citation>
    <scope>NUCLEOTIDE SEQUENCE</scope>
    <source>
        <strain evidence="4">Expedition CK06-06</strain>
    </source>
</reference>
<dbReference type="GO" id="GO:0005737">
    <property type="term" value="C:cytoplasm"/>
    <property type="evidence" value="ECO:0007669"/>
    <property type="project" value="TreeGrafter"/>
</dbReference>
<name>X1PMV6_9ZZZZ</name>
<evidence type="ECO:0000259" key="3">
    <source>
        <dbReference type="Pfam" id="PF12327"/>
    </source>
</evidence>
<dbReference type="GO" id="GO:0032153">
    <property type="term" value="C:cell division site"/>
    <property type="evidence" value="ECO:0007669"/>
    <property type="project" value="TreeGrafter"/>
</dbReference>
<dbReference type="GO" id="GO:0005525">
    <property type="term" value="F:GTP binding"/>
    <property type="evidence" value="ECO:0007669"/>
    <property type="project" value="UniProtKB-KW"/>
</dbReference>
<evidence type="ECO:0000256" key="1">
    <source>
        <dbReference type="ARBA" id="ARBA00022741"/>
    </source>
</evidence>
<dbReference type="SUPFAM" id="SSF55307">
    <property type="entry name" value="Tubulin C-terminal domain-like"/>
    <property type="match status" value="1"/>
</dbReference>
<dbReference type="InterPro" id="IPR024757">
    <property type="entry name" value="FtsZ_C"/>
</dbReference>
<dbReference type="InterPro" id="IPR008280">
    <property type="entry name" value="Tub_FtsZ_C"/>
</dbReference>
<dbReference type="Gene3D" id="3.30.1330.20">
    <property type="entry name" value="Tubulin/FtsZ, C-terminal domain"/>
    <property type="match status" value="1"/>
</dbReference>
<dbReference type="InterPro" id="IPR037103">
    <property type="entry name" value="Tubulin/FtsZ-like_C"/>
</dbReference>
<dbReference type="GO" id="GO:0051301">
    <property type="term" value="P:cell division"/>
    <property type="evidence" value="ECO:0007669"/>
    <property type="project" value="TreeGrafter"/>
</dbReference>
<comment type="caution">
    <text evidence="4">The sequence shown here is derived from an EMBL/GenBank/DDBJ whole genome shotgun (WGS) entry which is preliminary data.</text>
</comment>
<organism evidence="4">
    <name type="scientific">marine sediment metagenome</name>
    <dbReference type="NCBI Taxonomy" id="412755"/>
    <lineage>
        <taxon>unclassified sequences</taxon>
        <taxon>metagenomes</taxon>
        <taxon>ecological metagenomes</taxon>
    </lineage>
</organism>
<feature type="non-terminal residue" evidence="4">
    <location>
        <position position="69"/>
    </location>
</feature>
<dbReference type="InterPro" id="IPR045061">
    <property type="entry name" value="FtsZ/CetZ"/>
</dbReference>
<feature type="domain" description="Cell division protein FtsZ C-terminal" evidence="3">
    <location>
        <begin position="4"/>
        <end position="59"/>
    </location>
</feature>
<gene>
    <name evidence="4" type="ORF">S06H3_57071</name>
</gene>
<protein>
    <recommendedName>
        <fullName evidence="3">Cell division protein FtsZ C-terminal domain-containing protein</fullName>
    </recommendedName>
</protein>
<evidence type="ECO:0000313" key="4">
    <source>
        <dbReference type="EMBL" id="GAI57173.1"/>
    </source>
</evidence>
<evidence type="ECO:0000256" key="2">
    <source>
        <dbReference type="ARBA" id="ARBA00023134"/>
    </source>
</evidence>
<keyword evidence="1" id="KW-0547">Nucleotide-binding</keyword>
<dbReference type="PANTHER" id="PTHR30314:SF3">
    <property type="entry name" value="MITOCHONDRIAL DIVISION PROTEIN FSZA"/>
    <property type="match status" value="1"/>
</dbReference>
<dbReference type="AlphaFoldDB" id="X1PMV6"/>
<sequence>MTEVLFNVVGGSSLTLFEVNEAAEVIKQAVDPEANIIFGVARDPTMDKEVKITLIATGFASKTGLPGTT</sequence>
<dbReference type="EMBL" id="BARV01036787">
    <property type="protein sequence ID" value="GAI57173.1"/>
    <property type="molecule type" value="Genomic_DNA"/>
</dbReference>